<evidence type="ECO:0000313" key="1">
    <source>
        <dbReference type="EMBL" id="SEW27144.1"/>
    </source>
</evidence>
<dbReference type="RefSeq" id="WP_089791895.1">
    <property type="nucleotide sequence ID" value="NZ_FOIU01000001.1"/>
</dbReference>
<dbReference type="EMBL" id="FOIU01000001">
    <property type="protein sequence ID" value="SEW27144.1"/>
    <property type="molecule type" value="Genomic_DNA"/>
</dbReference>
<dbReference type="OrthoDB" id="1232253at2"/>
<evidence type="ECO:0000313" key="2">
    <source>
        <dbReference type="Proteomes" id="UP000199469"/>
    </source>
</evidence>
<reference evidence="2" key="1">
    <citation type="submission" date="2016-10" db="EMBL/GenBank/DDBJ databases">
        <authorList>
            <person name="Varghese N."/>
            <person name="Submissions S."/>
        </authorList>
    </citation>
    <scope>NUCLEOTIDE SEQUENCE [LARGE SCALE GENOMIC DNA]</scope>
    <source>
        <strain evidence="2">DSM 17724</strain>
    </source>
</reference>
<organism evidence="1 2">
    <name type="scientific">Chryseobacterium wanjuense</name>
    <dbReference type="NCBI Taxonomy" id="356305"/>
    <lineage>
        <taxon>Bacteria</taxon>
        <taxon>Pseudomonadati</taxon>
        <taxon>Bacteroidota</taxon>
        <taxon>Flavobacteriia</taxon>
        <taxon>Flavobacteriales</taxon>
        <taxon>Weeksellaceae</taxon>
        <taxon>Chryseobacterium group</taxon>
        <taxon>Chryseobacterium</taxon>
    </lineage>
</organism>
<name>A0A1I0QJ36_9FLAO</name>
<accession>A0A1I0QJ36</accession>
<proteinExistence type="predicted"/>
<dbReference type="STRING" id="356305.SAMN05421841_1950"/>
<protein>
    <submittedName>
        <fullName evidence="1">Uncharacterized protein</fullName>
    </submittedName>
</protein>
<sequence length="271" mass="29779">MKKHYFISLFMYGAFWQAQIAIAPDPSDHEPHKNSILDVKSSTPSKAVLLPVVSQITDAADPDNDNNYRGAVAYSKTNATVYEHDGTNWSSIYNYVVEIRPQYLAHFSRSSNLNLSCNGGFLPPYGCTATGIIPLVSNGSLDFQGSFIHLSLASNIVTVNETGVYRITYRSYATFNGLNTDEIQLRLQKSAVATPTVFSTIDSKSFTSDNDNLGYSPVFNGSIVLQVNAGEKFRLQGFMQSGFSPLVNSSTSFQNNNTYGTGELIFEKIVL</sequence>
<dbReference type="AlphaFoldDB" id="A0A1I0QJ36"/>
<keyword evidence="2" id="KW-1185">Reference proteome</keyword>
<dbReference type="Proteomes" id="UP000199469">
    <property type="component" value="Unassembled WGS sequence"/>
</dbReference>
<gene>
    <name evidence="1" type="ORF">SAMN05421841_1950</name>
</gene>